<organism evidence="1 2">
    <name type="scientific">Litoribacter ruber</name>
    <dbReference type="NCBI Taxonomy" id="702568"/>
    <lineage>
        <taxon>Bacteria</taxon>
        <taxon>Pseudomonadati</taxon>
        <taxon>Bacteroidota</taxon>
        <taxon>Cytophagia</taxon>
        <taxon>Cytophagales</taxon>
        <taxon>Cyclobacteriaceae</taxon>
        <taxon>Litoribacter</taxon>
    </lineage>
</organism>
<dbReference type="Proteomes" id="UP001319104">
    <property type="component" value="Unassembled WGS sequence"/>
</dbReference>
<dbReference type="EMBL" id="JAHCMY010000019">
    <property type="protein sequence ID" value="MBS9525781.1"/>
    <property type="molecule type" value="Genomic_DNA"/>
</dbReference>
<proteinExistence type="predicted"/>
<reference evidence="1 2" key="1">
    <citation type="submission" date="2021-05" db="EMBL/GenBank/DDBJ databases">
        <authorList>
            <person name="Zhang Z.D."/>
            <person name="Osman G."/>
        </authorList>
    </citation>
    <scope>NUCLEOTIDE SEQUENCE [LARGE SCALE GENOMIC DNA]</scope>
    <source>
        <strain evidence="1 2">KCTC 32217</strain>
    </source>
</reference>
<comment type="caution">
    <text evidence="1">The sequence shown here is derived from an EMBL/GenBank/DDBJ whole genome shotgun (WGS) entry which is preliminary data.</text>
</comment>
<evidence type="ECO:0000313" key="1">
    <source>
        <dbReference type="EMBL" id="MBS9525781.1"/>
    </source>
</evidence>
<protein>
    <submittedName>
        <fullName evidence="1">Uncharacterized protein</fullName>
    </submittedName>
</protein>
<dbReference type="RefSeq" id="WP_213946641.1">
    <property type="nucleotide sequence ID" value="NZ_JAHCMY010000019.1"/>
</dbReference>
<accession>A0AAP2CJA8</accession>
<keyword evidence="2" id="KW-1185">Reference proteome</keyword>
<name>A0AAP2CJA8_9BACT</name>
<evidence type="ECO:0000313" key="2">
    <source>
        <dbReference type="Proteomes" id="UP001319104"/>
    </source>
</evidence>
<dbReference type="AlphaFoldDB" id="A0AAP2CJA8"/>
<sequence length="56" mass="6322">MYKSETWGNGGLAQLRVVVLEKYNGFLDFSQTLTNLWETFGTSMGHAWIVDGLLLL</sequence>
<gene>
    <name evidence="1" type="ORF">KI659_17305</name>
</gene>